<evidence type="ECO:0000256" key="1">
    <source>
        <dbReference type="ARBA" id="ARBA00022679"/>
    </source>
</evidence>
<dbReference type="KEGG" id="meg:DKB62_06350"/>
<evidence type="ECO:0000259" key="3">
    <source>
        <dbReference type="Pfam" id="PF03976"/>
    </source>
</evidence>
<dbReference type="InterPro" id="IPR022488">
    <property type="entry name" value="PPK2-related"/>
</dbReference>
<dbReference type="NCBIfam" id="TIGR03709">
    <property type="entry name" value="PPK2_rel_1"/>
    <property type="match status" value="1"/>
</dbReference>
<dbReference type="OrthoDB" id="9775224at2"/>
<organism evidence="4 5">
    <name type="scientific">Megasphaera stantonii</name>
    <dbReference type="NCBI Taxonomy" id="2144175"/>
    <lineage>
        <taxon>Bacteria</taxon>
        <taxon>Bacillati</taxon>
        <taxon>Bacillota</taxon>
        <taxon>Negativicutes</taxon>
        <taxon>Veillonellales</taxon>
        <taxon>Veillonellaceae</taxon>
        <taxon>Megasphaera</taxon>
    </lineage>
</organism>
<dbReference type="Gene3D" id="3.40.50.300">
    <property type="entry name" value="P-loop containing nucleotide triphosphate hydrolases"/>
    <property type="match status" value="1"/>
</dbReference>
<keyword evidence="5" id="KW-1185">Reference proteome</keyword>
<reference evidence="4 5" key="1">
    <citation type="submission" date="2018-05" db="EMBL/GenBank/DDBJ databases">
        <title>Complete genome sequence of Megasphaera sp. AJH120T, isolated from the ceca of a chicken.</title>
        <authorList>
            <person name="Maki J."/>
            <person name="Looft T."/>
        </authorList>
    </citation>
    <scope>NUCLEOTIDE SEQUENCE [LARGE SCALE GENOMIC DNA]</scope>
    <source>
        <strain evidence="4 5">AJH120</strain>
    </source>
</reference>
<evidence type="ECO:0000256" key="2">
    <source>
        <dbReference type="ARBA" id="ARBA00022777"/>
    </source>
</evidence>
<feature type="domain" description="Polyphosphate kinase-2-related" evidence="3">
    <location>
        <begin position="28"/>
        <end position="262"/>
    </location>
</feature>
<dbReference type="PANTHER" id="PTHR34383">
    <property type="entry name" value="POLYPHOSPHATE:AMP PHOSPHOTRANSFERASE-RELATED"/>
    <property type="match status" value="1"/>
</dbReference>
<dbReference type="InterPro" id="IPR022300">
    <property type="entry name" value="PPK2-rel_1"/>
</dbReference>
<evidence type="ECO:0000313" key="5">
    <source>
        <dbReference type="Proteomes" id="UP000254337"/>
    </source>
</evidence>
<dbReference type="InterPro" id="IPR027417">
    <property type="entry name" value="P-loop_NTPase"/>
</dbReference>
<gene>
    <name evidence="4" type="ORF">DKB62_06350</name>
</gene>
<accession>A0A346AZB5</accession>
<dbReference type="GO" id="GO:0008976">
    <property type="term" value="F:polyphosphate kinase activity"/>
    <property type="evidence" value="ECO:0007669"/>
    <property type="project" value="InterPro"/>
</dbReference>
<keyword evidence="2" id="KW-0418">Kinase</keyword>
<name>A0A346AZB5_9FIRM</name>
<dbReference type="AlphaFoldDB" id="A0A346AZB5"/>
<dbReference type="SUPFAM" id="SSF52540">
    <property type="entry name" value="P-loop containing nucleoside triphosphate hydrolases"/>
    <property type="match status" value="1"/>
</dbReference>
<proteinExistence type="predicted"/>
<sequence>MDIKRYLAKEGEKIDLSKFSTVCDVDIDKEKVKTELMPQAIEEMKQWQEKLFAEGQYGILIVLQAMDAAGKDGTIKHVFARLNPAAVHVHSFKQPSTEEKEHDYMWRVNKALPSRGEIGIFNRSHYEDVVIARIHNLIESDGLPEELISDGIWKKRYRQICDWEKYLTENGFPVIKIFLHVSKAEQKKRLIDRIVTKQKNWKFSMSDIEERQYWNRYQKVYSEVISATTKNYAPWYVVPADNKWYTRYVVAQIVLKSLREINPDFPKLSAEVESQLEQFRKILKNIDIEDLKSIKESMK</sequence>
<dbReference type="Pfam" id="PF03976">
    <property type="entry name" value="PPK2"/>
    <property type="match status" value="1"/>
</dbReference>
<keyword evidence="1 4" id="KW-0808">Transferase</keyword>
<dbReference type="PIRSF" id="PIRSF028756">
    <property type="entry name" value="PPK2_prd"/>
    <property type="match status" value="1"/>
</dbReference>
<dbReference type="InterPro" id="IPR016898">
    <property type="entry name" value="Polyphosphate_phosphotransfera"/>
</dbReference>
<dbReference type="PANTHER" id="PTHR34383:SF3">
    <property type="entry name" value="POLYPHOSPHATE:AMP PHOSPHOTRANSFERASE"/>
    <property type="match status" value="1"/>
</dbReference>
<dbReference type="Proteomes" id="UP000254337">
    <property type="component" value="Chromosome"/>
</dbReference>
<dbReference type="GO" id="GO:0006797">
    <property type="term" value="P:polyphosphate metabolic process"/>
    <property type="evidence" value="ECO:0007669"/>
    <property type="project" value="InterPro"/>
</dbReference>
<dbReference type="EMBL" id="CP029462">
    <property type="protein sequence ID" value="AXL21208.1"/>
    <property type="molecule type" value="Genomic_DNA"/>
</dbReference>
<evidence type="ECO:0000313" key="4">
    <source>
        <dbReference type="EMBL" id="AXL21208.1"/>
    </source>
</evidence>
<protein>
    <submittedName>
        <fullName evidence="4">Polyphosphate--nucleotide phosphotransferase</fullName>
    </submittedName>
</protein>
<dbReference type="RefSeq" id="WP_107196065.1">
    <property type="nucleotide sequence ID" value="NZ_CP029462.1"/>
</dbReference>